<evidence type="ECO:0000259" key="1">
    <source>
        <dbReference type="Pfam" id="PF18117"/>
    </source>
</evidence>
<reference evidence="2" key="3">
    <citation type="submission" date="2018-07" db="EMBL/GenBank/DDBJ databases">
        <title>WGS assembly of Glycine max.</title>
        <authorList>
            <person name="Schmutz J."/>
            <person name="Cannon S."/>
            <person name="Schlueter J."/>
            <person name="Ma J."/>
            <person name="Mitros T."/>
            <person name="Nelson W."/>
            <person name="Hyten D."/>
            <person name="Song Q."/>
            <person name="Thelen J."/>
            <person name="Cheng J."/>
            <person name="Xu D."/>
            <person name="Hellsten U."/>
            <person name="May G."/>
            <person name="Yu Y."/>
            <person name="Sakurai T."/>
            <person name="Umezawa T."/>
            <person name="Bhattacharyya M."/>
            <person name="Sandhu D."/>
            <person name="Valliyodan B."/>
            <person name="Lindquist E."/>
            <person name="Peto M."/>
            <person name="Grant D."/>
            <person name="Shu S."/>
            <person name="Goodstein D."/>
            <person name="Barry K."/>
            <person name="Futrell-Griggs M."/>
            <person name="Abernathy B."/>
            <person name="Du J."/>
            <person name="Tian Z."/>
            <person name="Zhu L."/>
            <person name="Gill N."/>
            <person name="Joshi T."/>
            <person name="Libault M."/>
            <person name="Sethuraman A."/>
            <person name="Zhang X."/>
            <person name="Shinozaki K."/>
            <person name="Nguyen H."/>
            <person name="Wing R."/>
            <person name="Cregan P."/>
            <person name="Specht J."/>
            <person name="Grimwood J."/>
            <person name="Rokhsar D."/>
            <person name="Stacey G."/>
            <person name="Shoemaker R."/>
            <person name="Jackson S."/>
        </authorList>
    </citation>
    <scope>NUCLEOTIDE SEQUENCE</scope>
    <source>
        <tissue evidence="2">Callus</tissue>
    </source>
</reference>
<reference evidence="2 3" key="1">
    <citation type="journal article" date="2010" name="Nature">
        <title>Genome sequence of the palaeopolyploid soybean.</title>
        <authorList>
            <person name="Schmutz J."/>
            <person name="Cannon S.B."/>
            <person name="Schlueter J."/>
            <person name="Ma J."/>
            <person name="Mitros T."/>
            <person name="Nelson W."/>
            <person name="Hyten D.L."/>
            <person name="Song Q."/>
            <person name="Thelen J.J."/>
            <person name="Cheng J."/>
            <person name="Xu D."/>
            <person name="Hellsten U."/>
            <person name="May G.D."/>
            <person name="Yu Y."/>
            <person name="Sakurai T."/>
            <person name="Umezawa T."/>
            <person name="Bhattacharyya M.K."/>
            <person name="Sandhu D."/>
            <person name="Valliyodan B."/>
            <person name="Lindquist E."/>
            <person name="Peto M."/>
            <person name="Grant D."/>
            <person name="Shu S."/>
            <person name="Goodstein D."/>
            <person name="Barry K."/>
            <person name="Futrell-Griggs M."/>
            <person name="Abernathy B."/>
            <person name="Du J."/>
            <person name="Tian Z."/>
            <person name="Zhu L."/>
            <person name="Gill N."/>
            <person name="Joshi T."/>
            <person name="Libault M."/>
            <person name="Sethuraman A."/>
            <person name="Zhang X.-C."/>
            <person name="Shinozaki K."/>
            <person name="Nguyen H.T."/>
            <person name="Wing R.A."/>
            <person name="Cregan P."/>
            <person name="Specht J."/>
            <person name="Grimwood J."/>
            <person name="Rokhsar D."/>
            <person name="Stacey G."/>
            <person name="Shoemaker R.C."/>
            <person name="Jackson S.A."/>
        </authorList>
    </citation>
    <scope>NUCLEOTIDE SEQUENCE</scope>
    <source>
        <strain evidence="3">cv. Williams 82</strain>
        <tissue evidence="2">Callus</tissue>
    </source>
</reference>
<dbReference type="EMBL" id="CM000852">
    <property type="protein sequence ID" value="KRG93398.1"/>
    <property type="molecule type" value="Genomic_DNA"/>
</dbReference>
<dbReference type="InterPro" id="IPR041266">
    <property type="entry name" value="EDS1_EP"/>
</dbReference>
<accession>A0A0R0EH32</accession>
<reference evidence="3" key="2">
    <citation type="submission" date="2018-02" db="UniProtKB">
        <authorList>
            <consortium name="EnsemblPlants"/>
        </authorList>
    </citation>
    <scope>IDENTIFICATION</scope>
    <source>
        <strain evidence="3">Williams 82</strain>
    </source>
</reference>
<dbReference type="GO" id="GO:0052689">
    <property type="term" value="F:carboxylic ester hydrolase activity"/>
    <property type="evidence" value="ECO:0007669"/>
    <property type="project" value="InterPro"/>
</dbReference>
<keyword evidence="4" id="KW-1185">Reference proteome</keyword>
<name>A0A0R0EH32_SOYBN</name>
<dbReference type="Gramene" id="KRG93398">
    <property type="protein sequence ID" value="KRG93398"/>
    <property type="gene ID" value="GLYMA_19G013100"/>
</dbReference>
<dbReference type="AlphaFoldDB" id="A0A0R0EH32"/>
<dbReference type="Pfam" id="PF18117">
    <property type="entry name" value="EDS1_EP"/>
    <property type="match status" value="1"/>
</dbReference>
<dbReference type="STRING" id="3847.A0A0R0EH32"/>
<dbReference type="Proteomes" id="UP000008827">
    <property type="component" value="Chromosome 19"/>
</dbReference>
<dbReference type="GO" id="GO:0006952">
    <property type="term" value="P:defense response"/>
    <property type="evidence" value="ECO:0007669"/>
    <property type="project" value="InterPro"/>
</dbReference>
<sequence length="172" mass="20767">MFVEVEWKKPPTEVESLRVRLLYAGTNYMRMVEPLAIAQYYREGGKDYMKERSKHFVWLEELLLKEQKQKDTGNSNDTNKKNVEIILTYDSCFWAHVEEALLLCKQLVNVQYSVTEKEEATRKLLEFEKYVYRLLTKYEVSPEIFLMKSSYMTWCEMSIRQLRIRKLHIIHH</sequence>
<dbReference type="PANTHER" id="PTHR46898:SF3">
    <property type="entry name" value="FUNGAL LIPASE-LIKE DOMAIN-CONTAINING PROTEIN"/>
    <property type="match status" value="1"/>
</dbReference>
<feature type="domain" description="EDS1 EP" evidence="1">
    <location>
        <begin position="8"/>
        <end position="156"/>
    </location>
</feature>
<evidence type="ECO:0000313" key="2">
    <source>
        <dbReference type="EMBL" id="KRG93398.1"/>
    </source>
</evidence>
<dbReference type="PANTHER" id="PTHR46898">
    <property type="entry name" value="SENESCENCE-ASSOCIATED CARBOXYLESTERASE 101"/>
    <property type="match status" value="1"/>
</dbReference>
<evidence type="ECO:0000313" key="3">
    <source>
        <dbReference type="EnsemblPlants" id="KRG93398"/>
    </source>
</evidence>
<organism evidence="2">
    <name type="scientific">Glycine max</name>
    <name type="common">Soybean</name>
    <name type="synonym">Glycine hispida</name>
    <dbReference type="NCBI Taxonomy" id="3847"/>
    <lineage>
        <taxon>Eukaryota</taxon>
        <taxon>Viridiplantae</taxon>
        <taxon>Streptophyta</taxon>
        <taxon>Embryophyta</taxon>
        <taxon>Tracheophyta</taxon>
        <taxon>Spermatophyta</taxon>
        <taxon>Magnoliopsida</taxon>
        <taxon>eudicotyledons</taxon>
        <taxon>Gunneridae</taxon>
        <taxon>Pentapetalae</taxon>
        <taxon>rosids</taxon>
        <taxon>fabids</taxon>
        <taxon>Fabales</taxon>
        <taxon>Fabaceae</taxon>
        <taxon>Papilionoideae</taxon>
        <taxon>50 kb inversion clade</taxon>
        <taxon>NPAAA clade</taxon>
        <taxon>indigoferoid/millettioid clade</taxon>
        <taxon>Phaseoleae</taxon>
        <taxon>Glycine</taxon>
        <taxon>Glycine subgen. Soja</taxon>
    </lineage>
</organism>
<evidence type="ECO:0000313" key="4">
    <source>
        <dbReference type="Proteomes" id="UP000008827"/>
    </source>
</evidence>
<dbReference type="InParanoid" id="A0A0R0EH32"/>
<dbReference type="SMR" id="A0A0R0EH32"/>
<protein>
    <recommendedName>
        <fullName evidence="1">EDS1 EP domain-containing protein</fullName>
    </recommendedName>
</protein>
<dbReference type="EnsemblPlants" id="KRG93398">
    <property type="protein sequence ID" value="KRG93398"/>
    <property type="gene ID" value="GLYMA_19G013100"/>
</dbReference>
<dbReference type="InterPro" id="IPR044603">
    <property type="entry name" value="SAG101-like"/>
</dbReference>
<gene>
    <name evidence="2" type="ORF">GLYMA_19G013100</name>
</gene>
<dbReference type="OMA" id="WCEMSIR"/>
<proteinExistence type="predicted"/>